<dbReference type="RefSeq" id="WP_273189397.1">
    <property type="nucleotide sequence ID" value="NZ_DYUZ01000014.1"/>
</dbReference>
<evidence type="ECO:0000313" key="2">
    <source>
        <dbReference type="Proteomes" id="UP000753256"/>
    </source>
</evidence>
<dbReference type="EMBL" id="DYUZ01000014">
    <property type="protein sequence ID" value="HJG36936.1"/>
    <property type="molecule type" value="Genomic_DNA"/>
</dbReference>
<comment type="caution">
    <text evidence="1">The sequence shown here is derived from an EMBL/GenBank/DDBJ whole genome shotgun (WGS) entry which is preliminary data.</text>
</comment>
<accession>A0A921ISW3</accession>
<proteinExistence type="predicted"/>
<reference evidence="1" key="1">
    <citation type="journal article" date="2021" name="PeerJ">
        <title>Extensive microbial diversity within the chicken gut microbiome revealed by metagenomics and culture.</title>
        <authorList>
            <person name="Gilroy R."/>
            <person name="Ravi A."/>
            <person name="Getino M."/>
            <person name="Pursley I."/>
            <person name="Horton D.L."/>
            <person name="Alikhan N.F."/>
            <person name="Baker D."/>
            <person name="Gharbi K."/>
            <person name="Hall N."/>
            <person name="Watson M."/>
            <person name="Adriaenssens E.M."/>
            <person name="Foster-Nyarko E."/>
            <person name="Jarju S."/>
            <person name="Secka A."/>
            <person name="Antonio M."/>
            <person name="Oren A."/>
            <person name="Chaudhuri R.R."/>
            <person name="La Ragione R."/>
            <person name="Hildebrand F."/>
            <person name="Pallen M.J."/>
        </authorList>
    </citation>
    <scope>NUCLEOTIDE SEQUENCE</scope>
    <source>
        <strain evidence="1">ChiHjej13B12-9602</strain>
    </source>
</reference>
<reference evidence="1" key="2">
    <citation type="submission" date="2021-09" db="EMBL/GenBank/DDBJ databases">
        <authorList>
            <person name="Gilroy R."/>
        </authorList>
    </citation>
    <scope>NUCLEOTIDE SEQUENCE</scope>
    <source>
        <strain evidence="1">ChiHjej13B12-9602</strain>
    </source>
</reference>
<protein>
    <submittedName>
        <fullName evidence="1">Uncharacterized protein</fullName>
    </submittedName>
</protein>
<dbReference type="Proteomes" id="UP000753256">
    <property type="component" value="Unassembled WGS sequence"/>
</dbReference>
<name>A0A921ISW3_9ACTN</name>
<dbReference type="AlphaFoldDB" id="A0A921ISW3"/>
<gene>
    <name evidence="1" type="ORF">K8V70_03605</name>
</gene>
<sequence>MGSVLIDVNEEWMDMNFIDAASLRGVERSAREPEPPTPELLERARLIVVGGDRGEEEGGVSRTV</sequence>
<organism evidence="1 2">
    <name type="scientific">Enorma phocaeensis</name>
    <dbReference type="NCBI Taxonomy" id="1871019"/>
    <lineage>
        <taxon>Bacteria</taxon>
        <taxon>Bacillati</taxon>
        <taxon>Actinomycetota</taxon>
        <taxon>Coriobacteriia</taxon>
        <taxon>Coriobacteriales</taxon>
        <taxon>Coriobacteriaceae</taxon>
        <taxon>Enorma</taxon>
    </lineage>
</organism>
<evidence type="ECO:0000313" key="1">
    <source>
        <dbReference type="EMBL" id="HJG36936.1"/>
    </source>
</evidence>